<proteinExistence type="inferred from homology"/>
<organism evidence="5 6">
    <name type="scientific">Ditylenchus destructor</name>
    <dbReference type="NCBI Taxonomy" id="166010"/>
    <lineage>
        <taxon>Eukaryota</taxon>
        <taxon>Metazoa</taxon>
        <taxon>Ecdysozoa</taxon>
        <taxon>Nematoda</taxon>
        <taxon>Chromadorea</taxon>
        <taxon>Rhabditida</taxon>
        <taxon>Tylenchina</taxon>
        <taxon>Tylenchomorpha</taxon>
        <taxon>Sphaerularioidea</taxon>
        <taxon>Anguinidae</taxon>
        <taxon>Anguininae</taxon>
        <taxon>Ditylenchus</taxon>
    </lineage>
</organism>
<feature type="compositionally biased region" description="Basic and acidic residues" evidence="3">
    <location>
        <begin position="170"/>
        <end position="181"/>
    </location>
</feature>
<evidence type="ECO:0000313" key="6">
    <source>
        <dbReference type="Proteomes" id="UP001201812"/>
    </source>
</evidence>
<comment type="similarity">
    <text evidence="2">Belongs to the SAP domain-containing ribonucleoprotein family.</text>
</comment>
<keyword evidence="6" id="KW-1185">Reference proteome</keyword>
<dbReference type="GO" id="GO:0016973">
    <property type="term" value="P:poly(A)+ mRNA export from nucleus"/>
    <property type="evidence" value="ECO:0007669"/>
    <property type="project" value="TreeGrafter"/>
</dbReference>
<evidence type="ECO:0000256" key="1">
    <source>
        <dbReference type="ARBA" id="ARBA00022553"/>
    </source>
</evidence>
<accession>A0AAD4RDN6</accession>
<dbReference type="Pfam" id="PF02037">
    <property type="entry name" value="SAP"/>
    <property type="match status" value="1"/>
</dbReference>
<feature type="compositionally biased region" description="Basic and acidic residues" evidence="3">
    <location>
        <begin position="280"/>
        <end position="289"/>
    </location>
</feature>
<dbReference type="PANTHER" id="PTHR46551:SF1">
    <property type="entry name" value="SAP DOMAIN-CONTAINING RIBONUCLEOPROTEIN"/>
    <property type="match status" value="1"/>
</dbReference>
<evidence type="ECO:0000313" key="5">
    <source>
        <dbReference type="EMBL" id="KAI1728871.1"/>
    </source>
</evidence>
<feature type="region of interest" description="Disordered" evidence="3">
    <location>
        <begin position="280"/>
        <end position="325"/>
    </location>
</feature>
<dbReference type="InterPro" id="IPR003034">
    <property type="entry name" value="SAP_dom"/>
</dbReference>
<gene>
    <name evidence="5" type="ORF">DdX_01075</name>
</gene>
<evidence type="ECO:0000256" key="2">
    <source>
        <dbReference type="ARBA" id="ARBA00046328"/>
    </source>
</evidence>
<dbReference type="AlphaFoldDB" id="A0AAD4RDN6"/>
<dbReference type="PANTHER" id="PTHR46551">
    <property type="entry name" value="SAP DOMAIN-CONTAINING RIBONUCLEOPROTEIN"/>
    <property type="match status" value="1"/>
</dbReference>
<evidence type="ECO:0000259" key="4">
    <source>
        <dbReference type="PROSITE" id="PS50800"/>
    </source>
</evidence>
<feature type="compositionally biased region" description="Polar residues" evidence="3">
    <location>
        <begin position="294"/>
        <end position="305"/>
    </location>
</feature>
<comment type="caution">
    <text evidence="5">The sequence shown here is derived from an EMBL/GenBank/DDBJ whole genome shotgun (WGS) entry which is preliminary data.</text>
</comment>
<dbReference type="InterPro" id="IPR036361">
    <property type="entry name" value="SAP_dom_sf"/>
</dbReference>
<name>A0AAD4RDN6_9BILA</name>
<dbReference type="GO" id="GO:0005634">
    <property type="term" value="C:nucleus"/>
    <property type="evidence" value="ECO:0007669"/>
    <property type="project" value="TreeGrafter"/>
</dbReference>
<feature type="compositionally biased region" description="Low complexity" evidence="3">
    <location>
        <begin position="145"/>
        <end position="169"/>
    </location>
</feature>
<dbReference type="EMBL" id="JAKKPZ010000001">
    <property type="protein sequence ID" value="KAI1728871.1"/>
    <property type="molecule type" value="Genomic_DNA"/>
</dbReference>
<dbReference type="Gene3D" id="1.10.720.30">
    <property type="entry name" value="SAP domain"/>
    <property type="match status" value="1"/>
</dbReference>
<evidence type="ECO:0000256" key="3">
    <source>
        <dbReference type="SAM" id="MobiDB-lite"/>
    </source>
</evidence>
<protein>
    <submittedName>
        <fullName evidence="5">SAP domain-containing protein</fullName>
    </submittedName>
</protein>
<feature type="domain" description="SAP" evidence="4">
    <location>
        <begin position="12"/>
        <end position="46"/>
    </location>
</feature>
<feature type="region of interest" description="Disordered" evidence="3">
    <location>
        <begin position="119"/>
        <end position="208"/>
    </location>
</feature>
<dbReference type="PROSITE" id="PS50800">
    <property type="entry name" value="SAP"/>
    <property type="match status" value="1"/>
</dbReference>
<feature type="compositionally biased region" description="Basic and acidic residues" evidence="3">
    <location>
        <begin position="125"/>
        <end position="136"/>
    </location>
</feature>
<feature type="compositionally biased region" description="Polar residues" evidence="3">
    <location>
        <begin position="198"/>
        <end position="208"/>
    </location>
</feature>
<sequence>MVFSTMISKEELEKFTVPMLKDKLKAHKLPLSGTKVDLVNRLYDYMVAEEKLLGSAGVESAGPTEFDLDNVDVDELLDNDNPVADQQSKKTDDNTTKIEMEKLKAPTQNNAQTKVVDVSVPKKTTTRESKLAKVEDAPSPLPSGTAATATPTAKTEESTTTTTVTTAEAGDVKKPSEEEKQQQLTRAKRLGLPFKEPQGTTVASPNSVDVLQKRIQRFGPANDEDAKKQARMQRFGITAAPTSPTATAVKAIASDETLQKRAKRFGLPIAEEEVVKKQSRLERFGEVERPSAGNKATGTAKTSENAADPEVLQKRAQRFGLVTSN</sequence>
<dbReference type="InterPro" id="IPR052240">
    <property type="entry name" value="SAP_domain_ribonucleoprotein"/>
</dbReference>
<dbReference type="Proteomes" id="UP001201812">
    <property type="component" value="Unassembled WGS sequence"/>
</dbReference>
<reference evidence="5" key="1">
    <citation type="submission" date="2022-01" db="EMBL/GenBank/DDBJ databases">
        <title>Genome Sequence Resource for Two Populations of Ditylenchus destructor, the Migratory Endoparasitic Phytonematode.</title>
        <authorList>
            <person name="Zhang H."/>
            <person name="Lin R."/>
            <person name="Xie B."/>
        </authorList>
    </citation>
    <scope>NUCLEOTIDE SEQUENCE</scope>
    <source>
        <strain evidence="5">BazhouSP</strain>
    </source>
</reference>
<keyword evidence="1" id="KW-0597">Phosphoprotein</keyword>
<dbReference type="SMART" id="SM00513">
    <property type="entry name" value="SAP"/>
    <property type="match status" value="1"/>
</dbReference>
<dbReference type="SUPFAM" id="SSF68906">
    <property type="entry name" value="SAP domain"/>
    <property type="match status" value="1"/>
</dbReference>